<reference evidence="2" key="1">
    <citation type="submission" date="2019-08" db="EMBL/GenBank/DDBJ databases">
        <authorList>
            <person name="Kucharzyk K."/>
            <person name="Murdoch R.W."/>
            <person name="Higgins S."/>
            <person name="Loffler F."/>
        </authorList>
    </citation>
    <scope>NUCLEOTIDE SEQUENCE</scope>
</reference>
<sequence length="304" mass="34676">MTIFEKLEEQGVNEKLIKDVECFRKEYLVAENLKDRIPKCETIFYGKDIWSMCITAILEGENILLSGPKATGKNVLADNLCEVFGRPQWNTSFHVNTDSTSLIGTDTFIDNEVRLRRGSVYECAANGGFGVFDEINMAKNDALVVLHSALDYRKIIDVPGYEKISLDPATRFIGTMNYEYAGTKELNEALVSRFMTIDIPQIDEETLMVILKQEFSDAKEDMLRQFAGIFLDLQEKAMNSEISTKSVDLRGIMGSLRTIRRGLKPMLAINMGVIGKTFDQYEKEIVYDVIRTRIREDWLPEDIF</sequence>
<comment type="caution">
    <text evidence="2">The sequence shown here is derived from an EMBL/GenBank/DDBJ whole genome shotgun (WGS) entry which is preliminary data.</text>
</comment>
<dbReference type="InterPro" id="IPR011704">
    <property type="entry name" value="ATPase_dyneun-rel_AAA"/>
</dbReference>
<protein>
    <recommendedName>
        <fullName evidence="1">ATPase dynein-related AAA domain-containing protein</fullName>
    </recommendedName>
</protein>
<dbReference type="EMBL" id="VSSQ01039607">
    <property type="protein sequence ID" value="MPM92701.1"/>
    <property type="molecule type" value="Genomic_DNA"/>
</dbReference>
<evidence type="ECO:0000259" key="1">
    <source>
        <dbReference type="Pfam" id="PF07728"/>
    </source>
</evidence>
<dbReference type="Gene3D" id="3.40.50.300">
    <property type="entry name" value="P-loop containing nucleotide triphosphate hydrolases"/>
    <property type="match status" value="1"/>
</dbReference>
<proteinExistence type="predicted"/>
<name>A0A645DTR1_9ZZZZ</name>
<accession>A0A645DTR1</accession>
<dbReference type="PANTHER" id="PTHR42759:SF1">
    <property type="entry name" value="MAGNESIUM-CHELATASE SUBUNIT CHLD"/>
    <property type="match status" value="1"/>
</dbReference>
<dbReference type="GO" id="GO:0005524">
    <property type="term" value="F:ATP binding"/>
    <property type="evidence" value="ECO:0007669"/>
    <property type="project" value="InterPro"/>
</dbReference>
<dbReference type="AlphaFoldDB" id="A0A645DTR1"/>
<dbReference type="PANTHER" id="PTHR42759">
    <property type="entry name" value="MOXR FAMILY PROTEIN"/>
    <property type="match status" value="1"/>
</dbReference>
<evidence type="ECO:0000313" key="2">
    <source>
        <dbReference type="EMBL" id="MPM92701.1"/>
    </source>
</evidence>
<dbReference type="GO" id="GO:0016887">
    <property type="term" value="F:ATP hydrolysis activity"/>
    <property type="evidence" value="ECO:0007669"/>
    <property type="project" value="InterPro"/>
</dbReference>
<feature type="domain" description="ATPase dynein-related AAA" evidence="1">
    <location>
        <begin position="62"/>
        <end position="194"/>
    </location>
</feature>
<dbReference type="Pfam" id="PF07728">
    <property type="entry name" value="AAA_5"/>
    <property type="match status" value="1"/>
</dbReference>
<dbReference type="InterPro" id="IPR050764">
    <property type="entry name" value="CbbQ/NirQ/NorQ/GpvN"/>
</dbReference>
<dbReference type="InterPro" id="IPR027417">
    <property type="entry name" value="P-loop_NTPase"/>
</dbReference>
<dbReference type="SUPFAM" id="SSF52540">
    <property type="entry name" value="P-loop containing nucleoside triphosphate hydrolases"/>
    <property type="match status" value="1"/>
</dbReference>
<organism evidence="2">
    <name type="scientific">bioreactor metagenome</name>
    <dbReference type="NCBI Taxonomy" id="1076179"/>
    <lineage>
        <taxon>unclassified sequences</taxon>
        <taxon>metagenomes</taxon>
        <taxon>ecological metagenomes</taxon>
    </lineage>
</organism>
<gene>
    <name evidence="2" type="ORF">SDC9_139836</name>
</gene>